<reference evidence="1" key="1">
    <citation type="submission" date="2018-06" db="EMBL/GenBank/DDBJ databases">
        <authorList>
            <person name="Zhirakovskaya E."/>
        </authorList>
    </citation>
    <scope>NUCLEOTIDE SEQUENCE</scope>
</reference>
<sequence length="536" mass="58900">MGNFLRIACNLLFIIIFGCSTFAQNNTIPGKVASPYPTLLNLAVEWYIKGDDNQNGIVTVQFRKKGEDIWRHAMPLRRVPAGSNAGFSWKNKHSGSIFDLNPNTVYEIKLDLKDPDGGSGEKRLEARTRPVPRIDKNAEIIEIAPGNYDTLKTRSGTKGRPVVYQCKNGIATFRYIDLQNRRWVYIEGLHVNNLSKNGIGIQLNGAKNCVVSRCIVNAVYGIVAYLPGAENCYISDNVVTGTVEWTPEVMGPGGENVGEGIEMTGPGNVICYNKVVGFRDNISTMEDRHVRNQTCIDIYNNDISIAADDGIEADFCFSNCRIFKNRLTNCFVGLSSQPGLGGPTYFIRNVMYNITYKAAFKLNRISQGDVILHNTVIKVGTGLGGSAPIDYAYFRNNLAIGGPTGDVEWGSYGAGNPYAADIVIPGRHSSFDYDAVGVYKVPYIAKIGGKPFAEVEKHGIERIKLGKVFNNVEFPNPPVPEREAPDLRPLPDSRVVDVAVRIDNVNDDYLGNAPDCGAYEAGQMLPHYGPRLPGKE</sequence>
<dbReference type="SUPFAM" id="SSF51126">
    <property type="entry name" value="Pectin lyase-like"/>
    <property type="match status" value="1"/>
</dbReference>
<dbReference type="PROSITE" id="PS51257">
    <property type="entry name" value="PROKAR_LIPOPROTEIN"/>
    <property type="match status" value="1"/>
</dbReference>
<protein>
    <submittedName>
        <fullName evidence="1">Uncharacterized protein</fullName>
    </submittedName>
</protein>
<dbReference type="InterPro" id="IPR012334">
    <property type="entry name" value="Pectin_lyas_fold"/>
</dbReference>
<dbReference type="EMBL" id="UOEP01000099">
    <property type="protein sequence ID" value="VAW19439.1"/>
    <property type="molecule type" value="Genomic_DNA"/>
</dbReference>
<evidence type="ECO:0000313" key="1">
    <source>
        <dbReference type="EMBL" id="VAW19439.1"/>
    </source>
</evidence>
<dbReference type="AlphaFoldDB" id="A0A3B0U4R2"/>
<proteinExistence type="predicted"/>
<name>A0A3B0U4R2_9ZZZZ</name>
<dbReference type="InterPro" id="IPR011050">
    <property type="entry name" value="Pectin_lyase_fold/virulence"/>
</dbReference>
<dbReference type="Gene3D" id="2.160.20.10">
    <property type="entry name" value="Single-stranded right-handed beta-helix, Pectin lyase-like"/>
    <property type="match status" value="1"/>
</dbReference>
<organism evidence="1">
    <name type="scientific">hydrothermal vent metagenome</name>
    <dbReference type="NCBI Taxonomy" id="652676"/>
    <lineage>
        <taxon>unclassified sequences</taxon>
        <taxon>metagenomes</taxon>
        <taxon>ecological metagenomes</taxon>
    </lineage>
</organism>
<gene>
    <name evidence="1" type="ORF">MNBD_BACTEROID01-618</name>
</gene>
<accession>A0A3B0U4R2</accession>